<dbReference type="InterPro" id="IPR056363">
    <property type="entry name" value="LRR_LRWD1_dom"/>
</dbReference>
<dbReference type="EMBL" id="GL349454">
    <property type="protein sequence ID" value="KNC49305.1"/>
    <property type="molecule type" value="Genomic_DNA"/>
</dbReference>
<feature type="compositionally biased region" description="Basic residues" evidence="1">
    <location>
        <begin position="198"/>
        <end position="208"/>
    </location>
</feature>
<sequence length="422" mass="47126">MELTLSKELNLSSLGLRRLVCPTKVASQLVSLIYLNIANNELEVLDLPLPRVRVLDVSCNRLANVEFVHTMPHIEVLRIEANPLPAHAGYLAVLHLGELKVINGVMLTSAMFTLAWSIRNAVFDVIESLWARDVIKALKRDNFDDVRTAFIRVVVTSLTDMYSDPPALRDFAVFLAVEQLTKRLLQYHEGLYPGAKNDRKRRRSRKRAATAAPSKRLRPLASRIMAHGQASGVPPASIKHALAYQTDVAPGTEPWPYPYLPSFADVAKVEASRDKWVHTDNSQITRSLHTYNNSSGFAFHEPVALIRALSSWNGGSTATSSSPYFPVVAARKSADAKHMARILAADSRLDLVSGMFRFDGRVVVQRLVSQSLEDATQVLIRWHPSGWIPDEWHDAADYSLVTYRHVSTLPHDMVLQTLSKLV</sequence>
<organism evidence="3 4">
    <name type="scientific">Thecamonas trahens ATCC 50062</name>
    <dbReference type="NCBI Taxonomy" id="461836"/>
    <lineage>
        <taxon>Eukaryota</taxon>
        <taxon>Apusozoa</taxon>
        <taxon>Apusomonadida</taxon>
        <taxon>Apusomonadidae</taxon>
        <taxon>Thecamonas</taxon>
    </lineage>
</organism>
<evidence type="ECO:0000256" key="1">
    <source>
        <dbReference type="SAM" id="MobiDB-lite"/>
    </source>
</evidence>
<keyword evidence="4" id="KW-1185">Reference proteome</keyword>
<dbReference type="InterPro" id="IPR032675">
    <property type="entry name" value="LRR_dom_sf"/>
</dbReference>
<dbReference type="GO" id="GO:0005664">
    <property type="term" value="C:nuclear origin of replication recognition complex"/>
    <property type="evidence" value="ECO:0007669"/>
    <property type="project" value="TreeGrafter"/>
</dbReference>
<dbReference type="PANTHER" id="PTHR24370:SF10">
    <property type="entry name" value="LEUCINE-RICH REPEAT AND WD REPEAT-CONTAINING PROTEIN 1"/>
    <property type="match status" value="1"/>
</dbReference>
<dbReference type="AlphaFoldDB" id="A0A0L0DAP7"/>
<feature type="region of interest" description="Disordered" evidence="1">
    <location>
        <begin position="195"/>
        <end position="215"/>
    </location>
</feature>
<reference evidence="3 4" key="1">
    <citation type="submission" date="2010-05" db="EMBL/GenBank/DDBJ databases">
        <title>The Genome Sequence of Thecamonas trahens ATCC 50062.</title>
        <authorList>
            <consortium name="The Broad Institute Genome Sequencing Platform"/>
            <person name="Russ C."/>
            <person name="Cuomo C."/>
            <person name="Shea T."/>
            <person name="Young S.K."/>
            <person name="Zeng Q."/>
            <person name="Koehrsen M."/>
            <person name="Haas B."/>
            <person name="Borodovsky M."/>
            <person name="Guigo R."/>
            <person name="Alvarado L."/>
            <person name="Berlin A."/>
            <person name="Bochicchio J."/>
            <person name="Borenstein D."/>
            <person name="Chapman S."/>
            <person name="Chen Z."/>
            <person name="Freedman E."/>
            <person name="Gellesch M."/>
            <person name="Goldberg J."/>
            <person name="Griggs A."/>
            <person name="Gujja S."/>
            <person name="Heilman E."/>
            <person name="Heiman D."/>
            <person name="Hepburn T."/>
            <person name="Howarth C."/>
            <person name="Jen D."/>
            <person name="Larson L."/>
            <person name="Mehta T."/>
            <person name="Park D."/>
            <person name="Pearson M."/>
            <person name="Roberts A."/>
            <person name="Saif S."/>
            <person name="Shenoy N."/>
            <person name="Sisk P."/>
            <person name="Stolte C."/>
            <person name="Sykes S."/>
            <person name="Thomson T."/>
            <person name="Walk T."/>
            <person name="White J."/>
            <person name="Yandava C."/>
            <person name="Burger G."/>
            <person name="Gray M.W."/>
            <person name="Holland P.W.H."/>
            <person name="King N."/>
            <person name="Lang F.B.F."/>
            <person name="Roger A.J."/>
            <person name="Ruiz-Trillo I."/>
            <person name="Lander E."/>
            <person name="Nusbaum C."/>
        </authorList>
    </citation>
    <scope>NUCLEOTIDE SEQUENCE [LARGE SCALE GENOMIC DNA]</scope>
    <source>
        <strain evidence="3 4">ATCC 50062</strain>
    </source>
</reference>
<dbReference type="GeneID" id="25564738"/>
<evidence type="ECO:0000313" key="4">
    <source>
        <dbReference type="Proteomes" id="UP000054408"/>
    </source>
</evidence>
<dbReference type="Pfam" id="PF23211">
    <property type="entry name" value="LRR_LRWD1"/>
    <property type="match status" value="1"/>
</dbReference>
<dbReference type="GO" id="GO:0006325">
    <property type="term" value="P:chromatin organization"/>
    <property type="evidence" value="ECO:0007669"/>
    <property type="project" value="TreeGrafter"/>
</dbReference>
<dbReference type="SUPFAM" id="SSF52058">
    <property type="entry name" value="L domain-like"/>
    <property type="match status" value="1"/>
</dbReference>
<proteinExistence type="predicted"/>
<feature type="domain" description="Leucine-rich repeat and WD repeat-containing protein 1 LRR" evidence="2">
    <location>
        <begin position="7"/>
        <end position="157"/>
    </location>
</feature>
<dbReference type="RefSeq" id="XP_013758015.1">
    <property type="nucleotide sequence ID" value="XM_013902561.1"/>
</dbReference>
<dbReference type="Gene3D" id="3.80.10.10">
    <property type="entry name" value="Ribonuclease Inhibitor"/>
    <property type="match status" value="1"/>
</dbReference>
<dbReference type="GO" id="GO:0003682">
    <property type="term" value="F:chromatin binding"/>
    <property type="evidence" value="ECO:0007669"/>
    <property type="project" value="TreeGrafter"/>
</dbReference>
<dbReference type="PANTHER" id="PTHR24370">
    <property type="entry name" value="OPTICIN"/>
    <property type="match status" value="1"/>
</dbReference>
<dbReference type="Proteomes" id="UP000054408">
    <property type="component" value="Unassembled WGS sequence"/>
</dbReference>
<dbReference type="STRING" id="461836.A0A0L0DAP7"/>
<accession>A0A0L0DAP7</accession>
<name>A0A0L0DAP7_THETB</name>
<evidence type="ECO:0000259" key="2">
    <source>
        <dbReference type="Pfam" id="PF23211"/>
    </source>
</evidence>
<dbReference type="InterPro" id="IPR052489">
    <property type="entry name" value="LRWD1"/>
</dbReference>
<gene>
    <name evidence="3" type="ORF">AMSG_05303</name>
</gene>
<protein>
    <recommendedName>
        <fullName evidence="2">Leucine-rich repeat and WD repeat-containing protein 1 LRR domain-containing protein</fullName>
    </recommendedName>
</protein>
<evidence type="ECO:0000313" key="3">
    <source>
        <dbReference type="EMBL" id="KNC49305.1"/>
    </source>
</evidence>
<dbReference type="GO" id="GO:0071169">
    <property type="term" value="P:establishment of protein localization to chromatin"/>
    <property type="evidence" value="ECO:0007669"/>
    <property type="project" value="TreeGrafter"/>
</dbReference>